<evidence type="ECO:0000256" key="2">
    <source>
        <dbReference type="SAM" id="SignalP"/>
    </source>
</evidence>
<proteinExistence type="predicted"/>
<feature type="signal peptide" evidence="2">
    <location>
        <begin position="1"/>
        <end position="22"/>
    </location>
</feature>
<sequence length="104" mass="12134">MKLKLLILLLFPFIIHSQQATLAELELKLNSEKNQTKKLEIISEMVSTVFENDMKQALEFAKKGVKLADQVNDKNWQPKFYEMEGRMHANLLQLDSANLFLIRQ</sequence>
<name>A0ABY4KCY0_9FLAO</name>
<protein>
    <submittedName>
        <fullName evidence="3">Uncharacterized protein</fullName>
    </submittedName>
</protein>
<accession>A0ABY4KCY0</accession>
<gene>
    <name evidence="3" type="ORF">M0M57_13565</name>
</gene>
<feature type="coiled-coil region" evidence="1">
    <location>
        <begin position="15"/>
        <end position="42"/>
    </location>
</feature>
<evidence type="ECO:0000313" key="4">
    <source>
        <dbReference type="Proteomes" id="UP000830583"/>
    </source>
</evidence>
<organism evidence="3 4">
    <name type="scientific">Flavobacterium azooxidireducens</name>
    <dbReference type="NCBI Taxonomy" id="1871076"/>
    <lineage>
        <taxon>Bacteria</taxon>
        <taxon>Pseudomonadati</taxon>
        <taxon>Bacteroidota</taxon>
        <taxon>Flavobacteriia</taxon>
        <taxon>Flavobacteriales</taxon>
        <taxon>Flavobacteriaceae</taxon>
        <taxon>Flavobacterium</taxon>
    </lineage>
</organism>
<keyword evidence="1" id="KW-0175">Coiled coil</keyword>
<feature type="chain" id="PRO_5046171770" evidence="2">
    <location>
        <begin position="23"/>
        <end position="104"/>
    </location>
</feature>
<keyword evidence="2" id="KW-0732">Signal</keyword>
<keyword evidence="4" id="KW-1185">Reference proteome</keyword>
<dbReference type="EMBL" id="CP096205">
    <property type="protein sequence ID" value="UPQ78642.1"/>
    <property type="molecule type" value="Genomic_DNA"/>
</dbReference>
<dbReference type="RefSeq" id="WP_248433576.1">
    <property type="nucleotide sequence ID" value="NZ_CP096205.1"/>
</dbReference>
<evidence type="ECO:0000313" key="3">
    <source>
        <dbReference type="EMBL" id="UPQ78642.1"/>
    </source>
</evidence>
<dbReference type="Proteomes" id="UP000830583">
    <property type="component" value="Chromosome"/>
</dbReference>
<reference evidence="3" key="1">
    <citation type="submission" date="2022-04" db="EMBL/GenBank/DDBJ databases">
        <title>Consumption of N2O by Flavobacterium azooxidireducens sp. nov. isolated from Decomposing Leaf Litter of Phragmites australis (Cav.).</title>
        <authorList>
            <person name="Behrendt U."/>
            <person name="Spanner T."/>
            <person name="Augustin J."/>
            <person name="Horn M.A."/>
            <person name="Kolb S."/>
            <person name="Ulrich A."/>
        </authorList>
    </citation>
    <scope>NUCLEOTIDE SEQUENCE</scope>
    <source>
        <strain evidence="3">IGB 4-14</strain>
    </source>
</reference>
<evidence type="ECO:0000256" key="1">
    <source>
        <dbReference type="SAM" id="Coils"/>
    </source>
</evidence>